<proteinExistence type="predicted"/>
<protein>
    <submittedName>
        <fullName evidence="2">MerC domain-containing protein</fullName>
    </submittedName>
</protein>
<reference evidence="2" key="1">
    <citation type="submission" date="2022-01" db="EMBL/GenBank/DDBJ databases">
        <authorList>
            <person name="Jo J.-H."/>
            <person name="Im W.-T."/>
        </authorList>
    </citation>
    <scope>NUCLEOTIDE SEQUENCE</scope>
    <source>
        <strain evidence="2">NA20</strain>
    </source>
</reference>
<dbReference type="Proteomes" id="UP001165367">
    <property type="component" value="Unassembled WGS sequence"/>
</dbReference>
<keyword evidence="1" id="KW-0472">Membrane</keyword>
<keyword evidence="1" id="KW-1133">Transmembrane helix</keyword>
<feature type="transmembrane region" description="Helical" evidence="1">
    <location>
        <begin position="7"/>
        <end position="29"/>
    </location>
</feature>
<dbReference type="RefSeq" id="WP_237868286.1">
    <property type="nucleotide sequence ID" value="NZ_JAKLTR010000001.1"/>
</dbReference>
<feature type="transmembrane region" description="Helical" evidence="1">
    <location>
        <begin position="73"/>
        <end position="91"/>
    </location>
</feature>
<dbReference type="EMBL" id="JAKLTR010000001">
    <property type="protein sequence ID" value="MCG2613061.1"/>
    <property type="molecule type" value="Genomic_DNA"/>
</dbReference>
<keyword evidence="1" id="KW-0812">Transmembrane</keyword>
<feature type="transmembrane region" description="Helical" evidence="1">
    <location>
        <begin position="97"/>
        <end position="114"/>
    </location>
</feature>
<evidence type="ECO:0000256" key="1">
    <source>
        <dbReference type="SAM" id="Phobius"/>
    </source>
</evidence>
<feature type="transmembrane region" description="Helical" evidence="1">
    <location>
        <begin position="35"/>
        <end position="61"/>
    </location>
</feature>
<accession>A0ABS9KL75</accession>
<dbReference type="InterPro" id="IPR004891">
    <property type="entry name" value="Mercury-R_MerC"/>
</dbReference>
<keyword evidence="3" id="KW-1185">Reference proteome</keyword>
<sequence length="130" mass="14865">MQGRINWDALGITASVACAIHCAVLPLFLSSLPLFGINIIHNMVFEAVMVLLAFCIGAYSLYHGYRKHHHNKWPFILFSVGIILLIIKLFFVHYDTWLLIPAVILIVTAHFTNYRKCRIHDHAHADDCDH</sequence>
<dbReference type="Pfam" id="PF03203">
    <property type="entry name" value="MerC"/>
    <property type="match status" value="1"/>
</dbReference>
<evidence type="ECO:0000313" key="3">
    <source>
        <dbReference type="Proteomes" id="UP001165367"/>
    </source>
</evidence>
<gene>
    <name evidence="2" type="ORF">LZZ85_02180</name>
</gene>
<organism evidence="2 3">
    <name type="scientific">Terrimonas ginsenosidimutans</name>
    <dbReference type="NCBI Taxonomy" id="2908004"/>
    <lineage>
        <taxon>Bacteria</taxon>
        <taxon>Pseudomonadati</taxon>
        <taxon>Bacteroidota</taxon>
        <taxon>Chitinophagia</taxon>
        <taxon>Chitinophagales</taxon>
        <taxon>Chitinophagaceae</taxon>
        <taxon>Terrimonas</taxon>
    </lineage>
</organism>
<comment type="caution">
    <text evidence="2">The sequence shown here is derived from an EMBL/GenBank/DDBJ whole genome shotgun (WGS) entry which is preliminary data.</text>
</comment>
<name>A0ABS9KL75_9BACT</name>
<evidence type="ECO:0000313" key="2">
    <source>
        <dbReference type="EMBL" id="MCG2613061.1"/>
    </source>
</evidence>